<feature type="compositionally biased region" description="Pro residues" evidence="1">
    <location>
        <begin position="72"/>
        <end position="81"/>
    </location>
</feature>
<dbReference type="Proteomes" id="UP001215598">
    <property type="component" value="Unassembled WGS sequence"/>
</dbReference>
<proteinExistence type="predicted"/>
<comment type="caution">
    <text evidence="2">The sequence shown here is derived from an EMBL/GenBank/DDBJ whole genome shotgun (WGS) entry which is preliminary data.</text>
</comment>
<reference evidence="2" key="1">
    <citation type="submission" date="2023-03" db="EMBL/GenBank/DDBJ databases">
        <title>Massive genome expansion in bonnet fungi (Mycena s.s.) driven by repeated elements and novel gene families across ecological guilds.</title>
        <authorList>
            <consortium name="Lawrence Berkeley National Laboratory"/>
            <person name="Harder C.B."/>
            <person name="Miyauchi S."/>
            <person name="Viragh M."/>
            <person name="Kuo A."/>
            <person name="Thoen E."/>
            <person name="Andreopoulos B."/>
            <person name="Lu D."/>
            <person name="Skrede I."/>
            <person name="Drula E."/>
            <person name="Henrissat B."/>
            <person name="Morin E."/>
            <person name="Kohler A."/>
            <person name="Barry K."/>
            <person name="LaButti K."/>
            <person name="Morin E."/>
            <person name="Salamov A."/>
            <person name="Lipzen A."/>
            <person name="Mereny Z."/>
            <person name="Hegedus B."/>
            <person name="Baldrian P."/>
            <person name="Stursova M."/>
            <person name="Weitz H."/>
            <person name="Taylor A."/>
            <person name="Grigoriev I.V."/>
            <person name="Nagy L.G."/>
            <person name="Martin F."/>
            <person name="Kauserud H."/>
        </authorList>
    </citation>
    <scope>NUCLEOTIDE SEQUENCE</scope>
    <source>
        <strain evidence="2">CBHHK182m</strain>
    </source>
</reference>
<organism evidence="2 3">
    <name type="scientific">Mycena metata</name>
    <dbReference type="NCBI Taxonomy" id="1033252"/>
    <lineage>
        <taxon>Eukaryota</taxon>
        <taxon>Fungi</taxon>
        <taxon>Dikarya</taxon>
        <taxon>Basidiomycota</taxon>
        <taxon>Agaricomycotina</taxon>
        <taxon>Agaricomycetes</taxon>
        <taxon>Agaricomycetidae</taxon>
        <taxon>Agaricales</taxon>
        <taxon>Marasmiineae</taxon>
        <taxon>Mycenaceae</taxon>
        <taxon>Mycena</taxon>
    </lineage>
</organism>
<evidence type="ECO:0000313" key="3">
    <source>
        <dbReference type="Proteomes" id="UP001215598"/>
    </source>
</evidence>
<evidence type="ECO:0000256" key="1">
    <source>
        <dbReference type="SAM" id="MobiDB-lite"/>
    </source>
</evidence>
<protein>
    <submittedName>
        <fullName evidence="2">Uncharacterized protein</fullName>
    </submittedName>
</protein>
<dbReference type="AlphaFoldDB" id="A0AAD7MM35"/>
<accession>A0AAD7MM35</accession>
<sequence>MAFGVAFWCPGSQYSLGVGYVERLVDFQPLHNHLSELEESLADVKRKNAENKDTNETAIIPSRIRRPSFNLKPPPLNPPSDPLESPLEESESLLDELEELDDPEFPAAVVEEAAALTVPTLPPVFTVVLPVATVVPMPVPLDVPETDAVLTGNPAAVQSETCATSTLVRSCEMTLAIDTLLRDVVRYNASVNHADIALCVAIDHRGRAKRGETGITRLSQRCLK</sequence>
<name>A0AAD7MM35_9AGAR</name>
<keyword evidence="3" id="KW-1185">Reference proteome</keyword>
<evidence type="ECO:0000313" key="2">
    <source>
        <dbReference type="EMBL" id="KAJ7722373.1"/>
    </source>
</evidence>
<dbReference type="EMBL" id="JARKIB010000220">
    <property type="protein sequence ID" value="KAJ7722373.1"/>
    <property type="molecule type" value="Genomic_DNA"/>
</dbReference>
<gene>
    <name evidence="2" type="ORF">B0H16DRAFT_1473361</name>
</gene>
<feature type="region of interest" description="Disordered" evidence="1">
    <location>
        <begin position="63"/>
        <end position="92"/>
    </location>
</feature>